<organism evidence="9 10">
    <name type="scientific">Gordonia pseudamarae</name>
    <dbReference type="NCBI Taxonomy" id="2831662"/>
    <lineage>
        <taxon>Bacteria</taxon>
        <taxon>Bacillati</taxon>
        <taxon>Actinomycetota</taxon>
        <taxon>Actinomycetes</taxon>
        <taxon>Mycobacteriales</taxon>
        <taxon>Gordoniaceae</taxon>
        <taxon>Gordonia</taxon>
    </lineage>
</organism>
<keyword evidence="10" id="KW-1185">Reference proteome</keyword>
<gene>
    <name evidence="9" type="ORF">GII31_17145</name>
</gene>
<dbReference type="PANTHER" id="PTHR39560:SF1">
    <property type="entry name" value="PROTEIN ADENYLYLTRANSFERASE FIC-RELATED"/>
    <property type="match status" value="1"/>
</dbReference>
<dbReference type="InterPro" id="IPR036597">
    <property type="entry name" value="Fido-like_dom_sf"/>
</dbReference>
<dbReference type="Proteomes" id="UP001059836">
    <property type="component" value="Chromosome"/>
</dbReference>
<reference evidence="9" key="1">
    <citation type="journal article" date="2021" name="Nat. Microbiol.">
        <title>Cocultivation of an ultrasmall environmental parasitic bacterium with lytic ability against bacteria associated with wastewater foams.</title>
        <authorList>
            <person name="Batinovic S."/>
            <person name="Rose J.J.A."/>
            <person name="Ratcliffe J."/>
            <person name="Seviour R.J."/>
            <person name="Petrovski S."/>
        </authorList>
    </citation>
    <scope>NUCLEOTIDE SEQUENCE</scope>
    <source>
        <strain evidence="9">CON9</strain>
    </source>
</reference>
<evidence type="ECO:0000256" key="2">
    <source>
        <dbReference type="ARBA" id="ARBA00022695"/>
    </source>
</evidence>
<keyword evidence="4" id="KW-0067">ATP-binding</keyword>
<evidence type="ECO:0000256" key="1">
    <source>
        <dbReference type="ARBA" id="ARBA00022679"/>
    </source>
</evidence>
<keyword evidence="2" id="KW-0548">Nucleotidyltransferase</keyword>
<name>A0ABX6ILU9_9ACTN</name>
<dbReference type="PANTHER" id="PTHR39560">
    <property type="entry name" value="PROTEIN ADENYLYLTRANSFERASE FIC-RELATED"/>
    <property type="match status" value="1"/>
</dbReference>
<evidence type="ECO:0000256" key="5">
    <source>
        <dbReference type="ARBA" id="ARBA00034531"/>
    </source>
</evidence>
<accession>A0ABX6ILU9</accession>
<dbReference type="Gene3D" id="1.10.3290.10">
    <property type="entry name" value="Fido-like domain"/>
    <property type="match status" value="1"/>
</dbReference>
<dbReference type="SUPFAM" id="SSF140931">
    <property type="entry name" value="Fic-like"/>
    <property type="match status" value="1"/>
</dbReference>
<comment type="catalytic activity">
    <reaction evidence="6">
        <text>L-threonyl-[protein] + ATP = 3-O-(5'-adenylyl)-L-threonyl-[protein] + diphosphate</text>
        <dbReference type="Rhea" id="RHEA:54292"/>
        <dbReference type="Rhea" id="RHEA-COMP:11060"/>
        <dbReference type="Rhea" id="RHEA-COMP:13847"/>
        <dbReference type="ChEBI" id="CHEBI:30013"/>
        <dbReference type="ChEBI" id="CHEBI:30616"/>
        <dbReference type="ChEBI" id="CHEBI:33019"/>
        <dbReference type="ChEBI" id="CHEBI:138113"/>
        <dbReference type="EC" id="2.7.7.108"/>
    </reaction>
</comment>
<evidence type="ECO:0000313" key="10">
    <source>
        <dbReference type="Proteomes" id="UP001059836"/>
    </source>
</evidence>
<evidence type="ECO:0000313" key="9">
    <source>
        <dbReference type="EMBL" id="QHN36344.1"/>
    </source>
</evidence>
<protein>
    <recommendedName>
        <fullName evidence="5">protein adenylyltransferase</fullName>
        <ecNumber evidence="5">2.7.7.108</ecNumber>
    </recommendedName>
</protein>
<evidence type="ECO:0000259" key="8">
    <source>
        <dbReference type="PROSITE" id="PS51459"/>
    </source>
</evidence>
<evidence type="ECO:0000256" key="6">
    <source>
        <dbReference type="ARBA" id="ARBA00047939"/>
    </source>
</evidence>
<sequence length="225" mass="24929">MAPRRLTPTVFKQRRARAEWEATFIPGTYILANSLGITDARQLQRAEFVLACDAELRILDGSTAIAATYDFDHLKALHVALVGDIYPWAGRCRGYELARGSVSFAPTHIIDGQLGKTARFVRGQRWASLGHEETAAALAQVYARLNYAHPFRDCNGRAGKLFVRLLAREHGWEVDYSRVSIADWIHGSRLSLPEVTVGTAWGRDTEPDPAYLVPAFLRALIAPAG</sequence>
<feature type="domain" description="Fido" evidence="8">
    <location>
        <begin position="69"/>
        <end position="214"/>
    </location>
</feature>
<comment type="catalytic activity">
    <reaction evidence="7">
        <text>L-tyrosyl-[protein] + ATP = O-(5'-adenylyl)-L-tyrosyl-[protein] + diphosphate</text>
        <dbReference type="Rhea" id="RHEA:54288"/>
        <dbReference type="Rhea" id="RHEA-COMP:10136"/>
        <dbReference type="Rhea" id="RHEA-COMP:13846"/>
        <dbReference type="ChEBI" id="CHEBI:30616"/>
        <dbReference type="ChEBI" id="CHEBI:33019"/>
        <dbReference type="ChEBI" id="CHEBI:46858"/>
        <dbReference type="ChEBI" id="CHEBI:83624"/>
        <dbReference type="EC" id="2.7.7.108"/>
    </reaction>
</comment>
<keyword evidence="1" id="KW-0808">Transferase</keyword>
<dbReference type="EC" id="2.7.7.108" evidence="5"/>
<dbReference type="PROSITE" id="PS51459">
    <property type="entry name" value="FIDO"/>
    <property type="match status" value="1"/>
</dbReference>
<evidence type="ECO:0000256" key="3">
    <source>
        <dbReference type="ARBA" id="ARBA00022741"/>
    </source>
</evidence>
<dbReference type="Pfam" id="PF02661">
    <property type="entry name" value="Fic"/>
    <property type="match status" value="1"/>
</dbReference>
<evidence type="ECO:0000256" key="7">
    <source>
        <dbReference type="ARBA" id="ARBA00048696"/>
    </source>
</evidence>
<dbReference type="EMBL" id="CP045809">
    <property type="protein sequence ID" value="QHN36344.1"/>
    <property type="molecule type" value="Genomic_DNA"/>
</dbReference>
<evidence type="ECO:0000256" key="4">
    <source>
        <dbReference type="ARBA" id="ARBA00022840"/>
    </source>
</evidence>
<proteinExistence type="predicted"/>
<keyword evidence="3" id="KW-0547">Nucleotide-binding</keyword>
<dbReference type="InterPro" id="IPR003812">
    <property type="entry name" value="Fido"/>
</dbReference>